<dbReference type="Gene3D" id="2.40.340.10">
    <property type="entry name" value="MoeA, C-terminal, domain IV"/>
    <property type="match status" value="1"/>
</dbReference>
<keyword evidence="6" id="KW-0479">Metal-binding</keyword>
<dbReference type="Pfam" id="PF00994">
    <property type="entry name" value="MoCF_biosynth"/>
    <property type="match status" value="1"/>
</dbReference>
<sequence length="401" mass="41487">MISLEDAREYVLAGCRVSTPSVVALRAALGLVLAEEVVATESIPPFANTAVDGFAVRSADVAAAPVTLRVIGTLAAGAAFAHPVGAGEALRIMTGAPMPNGADAAVMVELTELSADGTTVHVSRSVEPGASVRNAGEDVRPGQLVFSPGVVLSAGHLGVLASLGRLSVLVHPRPRVGVISTGDELIEGDQPLLPGQIRDSNRHTLLAMLDQSGCVGVDLGLVRDNEADITAAIERAVGQCDALVTSGGVSMGAFDYVKVVLDRIGDMRWMQVAIKPAKPLAFGTVQGVPVFGLPGNPVSSMVSYELFARPALRKMMGFAPRAWMRAPVRAVADEAFVRRLDGKVHFNRVIATLEGDGRYHVRSAGGQGSHHLTAMANASALAVLPDGVGVAVGGNVDLLLL</sequence>
<dbReference type="InterPro" id="IPR005111">
    <property type="entry name" value="MoeA_C_domain_IV"/>
</dbReference>
<evidence type="ECO:0000259" key="10">
    <source>
        <dbReference type="SMART" id="SM00852"/>
    </source>
</evidence>
<dbReference type="SMART" id="SM00852">
    <property type="entry name" value="MoCF_biosynth"/>
    <property type="match status" value="1"/>
</dbReference>
<evidence type="ECO:0000256" key="6">
    <source>
        <dbReference type="ARBA" id="ARBA00022723"/>
    </source>
</evidence>
<dbReference type="SUPFAM" id="SSF63882">
    <property type="entry name" value="MoeA N-terminal region -like"/>
    <property type="match status" value="1"/>
</dbReference>
<dbReference type="PANTHER" id="PTHR10192:SF5">
    <property type="entry name" value="GEPHYRIN"/>
    <property type="match status" value="1"/>
</dbReference>
<dbReference type="SUPFAM" id="SSF63867">
    <property type="entry name" value="MoeA C-terminal domain-like"/>
    <property type="match status" value="1"/>
</dbReference>
<evidence type="ECO:0000313" key="11">
    <source>
        <dbReference type="EMBL" id="CAB4744506.1"/>
    </source>
</evidence>
<dbReference type="Gene3D" id="3.90.105.10">
    <property type="entry name" value="Molybdopterin biosynthesis moea protein, domain 2"/>
    <property type="match status" value="1"/>
</dbReference>
<dbReference type="EMBL" id="CAEZYR010000046">
    <property type="protein sequence ID" value="CAB4744506.1"/>
    <property type="molecule type" value="Genomic_DNA"/>
</dbReference>
<comment type="pathway">
    <text evidence="2">Cofactor biosynthesis; molybdopterin biosynthesis.</text>
</comment>
<dbReference type="PANTHER" id="PTHR10192">
    <property type="entry name" value="MOLYBDOPTERIN BIOSYNTHESIS PROTEIN"/>
    <property type="match status" value="1"/>
</dbReference>
<dbReference type="GO" id="GO:0061599">
    <property type="term" value="F:molybdopterin molybdotransferase activity"/>
    <property type="evidence" value="ECO:0007669"/>
    <property type="project" value="UniProtKB-EC"/>
</dbReference>
<dbReference type="GO" id="GO:0005829">
    <property type="term" value="C:cytosol"/>
    <property type="evidence" value="ECO:0007669"/>
    <property type="project" value="TreeGrafter"/>
</dbReference>
<dbReference type="InterPro" id="IPR036425">
    <property type="entry name" value="MoaB/Mog-like_dom_sf"/>
</dbReference>
<dbReference type="NCBIfam" id="TIGR00177">
    <property type="entry name" value="molyb_syn"/>
    <property type="match status" value="1"/>
</dbReference>
<evidence type="ECO:0000256" key="5">
    <source>
        <dbReference type="ARBA" id="ARBA00022679"/>
    </source>
</evidence>
<dbReference type="InterPro" id="IPR036688">
    <property type="entry name" value="MoeA_C_domain_IV_sf"/>
</dbReference>
<dbReference type="InterPro" id="IPR038987">
    <property type="entry name" value="MoeA-like"/>
</dbReference>
<gene>
    <name evidence="11" type="ORF">UFOPK2754_01418</name>
    <name evidence="12" type="ORF">UFOPK3139_01906</name>
    <name evidence="13" type="ORF">UFOPK3543_01735</name>
</gene>
<dbReference type="UniPathway" id="UPA00344"/>
<evidence type="ECO:0000256" key="7">
    <source>
        <dbReference type="ARBA" id="ARBA00022842"/>
    </source>
</evidence>
<dbReference type="SUPFAM" id="SSF53218">
    <property type="entry name" value="Molybdenum cofactor biosynthesis proteins"/>
    <property type="match status" value="1"/>
</dbReference>
<dbReference type="Pfam" id="PF03454">
    <property type="entry name" value="MoeA_C"/>
    <property type="match status" value="1"/>
</dbReference>
<dbReference type="Gene3D" id="3.40.980.10">
    <property type="entry name" value="MoaB/Mog-like domain"/>
    <property type="match status" value="1"/>
</dbReference>
<feature type="domain" description="MoaB/Mog" evidence="10">
    <location>
        <begin position="177"/>
        <end position="314"/>
    </location>
</feature>
<dbReference type="FunFam" id="3.40.980.10:FF:000004">
    <property type="entry name" value="Molybdopterin molybdenumtransferase"/>
    <property type="match status" value="1"/>
</dbReference>
<keyword evidence="4" id="KW-0500">Molybdenum</keyword>
<evidence type="ECO:0000313" key="13">
    <source>
        <dbReference type="EMBL" id="CAB4914655.1"/>
    </source>
</evidence>
<keyword evidence="8" id="KW-0501">Molybdenum cofactor biosynthesis</keyword>
<evidence type="ECO:0000256" key="2">
    <source>
        <dbReference type="ARBA" id="ARBA00005046"/>
    </source>
</evidence>
<evidence type="ECO:0000256" key="3">
    <source>
        <dbReference type="ARBA" id="ARBA00013269"/>
    </source>
</evidence>
<dbReference type="InterPro" id="IPR001453">
    <property type="entry name" value="MoaB/Mog_dom"/>
</dbReference>
<comment type="catalytic activity">
    <reaction evidence="9">
        <text>adenylyl-molybdopterin + molybdate = Mo-molybdopterin + AMP + H(+)</text>
        <dbReference type="Rhea" id="RHEA:35047"/>
        <dbReference type="ChEBI" id="CHEBI:15378"/>
        <dbReference type="ChEBI" id="CHEBI:36264"/>
        <dbReference type="ChEBI" id="CHEBI:62727"/>
        <dbReference type="ChEBI" id="CHEBI:71302"/>
        <dbReference type="ChEBI" id="CHEBI:456215"/>
        <dbReference type="EC" id="2.10.1.1"/>
    </reaction>
</comment>
<evidence type="ECO:0000256" key="9">
    <source>
        <dbReference type="ARBA" id="ARBA00047317"/>
    </source>
</evidence>
<evidence type="ECO:0000256" key="4">
    <source>
        <dbReference type="ARBA" id="ARBA00022505"/>
    </source>
</evidence>
<dbReference type="Pfam" id="PF03453">
    <property type="entry name" value="MoeA_N"/>
    <property type="match status" value="1"/>
</dbReference>
<evidence type="ECO:0000256" key="1">
    <source>
        <dbReference type="ARBA" id="ARBA00001946"/>
    </source>
</evidence>
<dbReference type="CDD" id="cd00887">
    <property type="entry name" value="MoeA"/>
    <property type="match status" value="1"/>
</dbReference>
<accession>A0A6J7ALU1</accession>
<reference evidence="12" key="1">
    <citation type="submission" date="2020-05" db="EMBL/GenBank/DDBJ databases">
        <authorList>
            <person name="Chiriac C."/>
            <person name="Salcher M."/>
            <person name="Ghai R."/>
            <person name="Kavagutti S V."/>
        </authorList>
    </citation>
    <scope>NUCLEOTIDE SEQUENCE</scope>
</reference>
<dbReference type="InterPro" id="IPR036135">
    <property type="entry name" value="MoeA_linker/N_sf"/>
</dbReference>
<dbReference type="FunFam" id="2.170.190.11:FF:000001">
    <property type="entry name" value="Molybdopterin molybdenumtransferase"/>
    <property type="match status" value="1"/>
</dbReference>
<evidence type="ECO:0000313" key="12">
    <source>
        <dbReference type="EMBL" id="CAB4833864.1"/>
    </source>
</evidence>
<keyword evidence="7" id="KW-0460">Magnesium</keyword>
<dbReference type="NCBIfam" id="NF045515">
    <property type="entry name" value="Glp_gephyrin"/>
    <property type="match status" value="1"/>
</dbReference>
<keyword evidence="5" id="KW-0808">Transferase</keyword>
<dbReference type="EMBL" id="CAFBMH010000065">
    <property type="protein sequence ID" value="CAB4914655.1"/>
    <property type="molecule type" value="Genomic_DNA"/>
</dbReference>
<dbReference type="InterPro" id="IPR005110">
    <property type="entry name" value="MoeA_linker/N"/>
</dbReference>
<dbReference type="AlphaFoldDB" id="A0A6J7ALU1"/>
<organism evidence="12">
    <name type="scientific">freshwater metagenome</name>
    <dbReference type="NCBI Taxonomy" id="449393"/>
    <lineage>
        <taxon>unclassified sequences</taxon>
        <taxon>metagenomes</taxon>
        <taxon>ecological metagenomes</taxon>
    </lineage>
</organism>
<dbReference type="GO" id="GO:0006777">
    <property type="term" value="P:Mo-molybdopterin cofactor biosynthetic process"/>
    <property type="evidence" value="ECO:0007669"/>
    <property type="project" value="UniProtKB-KW"/>
</dbReference>
<dbReference type="EMBL" id="CAFABA010000083">
    <property type="protein sequence ID" value="CAB4833864.1"/>
    <property type="molecule type" value="Genomic_DNA"/>
</dbReference>
<proteinExistence type="predicted"/>
<name>A0A6J7ALU1_9ZZZZ</name>
<comment type="cofactor">
    <cofactor evidence="1">
        <name>Mg(2+)</name>
        <dbReference type="ChEBI" id="CHEBI:18420"/>
    </cofactor>
</comment>
<protein>
    <recommendedName>
        <fullName evidence="3">molybdopterin molybdotransferase</fullName>
        <ecNumber evidence="3">2.10.1.1</ecNumber>
    </recommendedName>
</protein>
<evidence type="ECO:0000256" key="8">
    <source>
        <dbReference type="ARBA" id="ARBA00023150"/>
    </source>
</evidence>
<dbReference type="GO" id="GO:0046872">
    <property type="term" value="F:metal ion binding"/>
    <property type="evidence" value="ECO:0007669"/>
    <property type="project" value="UniProtKB-KW"/>
</dbReference>
<dbReference type="Gene3D" id="2.170.190.11">
    <property type="entry name" value="Molybdopterin biosynthesis moea protein, domain 3"/>
    <property type="match status" value="1"/>
</dbReference>
<dbReference type="EC" id="2.10.1.1" evidence="3"/>